<comment type="caution">
    <text evidence="2">The sequence shown here is derived from an EMBL/GenBank/DDBJ whole genome shotgun (WGS) entry which is preliminary data.</text>
</comment>
<dbReference type="AlphaFoldDB" id="A0A7X0VB93"/>
<name>A0A7X0VB93_9ACTN</name>
<reference evidence="2 3" key="1">
    <citation type="submission" date="2020-08" db="EMBL/GenBank/DDBJ databases">
        <authorList>
            <person name="Seo M.-J."/>
        </authorList>
    </citation>
    <scope>NUCLEOTIDE SEQUENCE [LARGE SCALE GENOMIC DNA]</scope>
    <source>
        <strain evidence="2 3">KIGAM211</strain>
    </source>
</reference>
<feature type="chain" id="PRO_5038797530" evidence="1">
    <location>
        <begin position="21"/>
        <end position="450"/>
    </location>
</feature>
<keyword evidence="1" id="KW-0732">Signal</keyword>
<accession>A0A7X0VB93</accession>
<gene>
    <name evidence="2" type="ORF">H5V45_06350</name>
</gene>
<keyword evidence="3" id="KW-1185">Reference proteome</keyword>
<dbReference type="RefSeq" id="WP_185252156.1">
    <property type="nucleotide sequence ID" value="NZ_JACKXE010000001.1"/>
</dbReference>
<evidence type="ECO:0000313" key="3">
    <source>
        <dbReference type="Proteomes" id="UP000523955"/>
    </source>
</evidence>
<sequence>MLNRRLATVCLTVLAASTLAAPAPAGAAAERWGPLREAQGNTLAVALSGTTTALISIGGPHDATVYDQRRTAAGLGPRTAITSVAGAAYCRPVEAATARGNLAVAVECQKRTDLEDPPTRLAELVWTADDGWVSHVQAEGELGSLDYSPRGQYVLFTTNSGYGRPHHLTTYHADLGWRDLARREQGSYGDRLVGAVNDAGDLVALRGAGFEDEPGYWFGGRLRLQTYDATTRTWTQRLDEAYPDGGIDPAGVDLAAGRIVASVVESRSTGELHGLAHRVRLLAGTATAPQEWTTPRWQREVLHSSAAITRAGVGVFGWQSAHGRRTAGAWFATWAPDRATPKAYDLRWRTTLTPAARTGRAMDLSMSPNGHGAIAYVRHRPGADHAAVAGVSFRVGRRGGVSDDVDVTWRQPVDVTVNGAVAAATGSSVTLGRMGRTYYLSPRSRYSIGP</sequence>
<dbReference type="EMBL" id="JACKXE010000001">
    <property type="protein sequence ID" value="MBB6626938.1"/>
    <property type="molecule type" value="Genomic_DNA"/>
</dbReference>
<organism evidence="2 3">
    <name type="scientific">Nocardioides luti</name>
    <dbReference type="NCBI Taxonomy" id="2761101"/>
    <lineage>
        <taxon>Bacteria</taxon>
        <taxon>Bacillati</taxon>
        <taxon>Actinomycetota</taxon>
        <taxon>Actinomycetes</taxon>
        <taxon>Propionibacteriales</taxon>
        <taxon>Nocardioidaceae</taxon>
        <taxon>Nocardioides</taxon>
    </lineage>
</organism>
<evidence type="ECO:0000313" key="2">
    <source>
        <dbReference type="EMBL" id="MBB6626938.1"/>
    </source>
</evidence>
<dbReference type="Proteomes" id="UP000523955">
    <property type="component" value="Unassembled WGS sequence"/>
</dbReference>
<feature type="signal peptide" evidence="1">
    <location>
        <begin position="1"/>
        <end position="20"/>
    </location>
</feature>
<evidence type="ECO:0000256" key="1">
    <source>
        <dbReference type="SAM" id="SignalP"/>
    </source>
</evidence>
<proteinExistence type="predicted"/>
<protein>
    <submittedName>
        <fullName evidence="2">Uncharacterized protein</fullName>
    </submittedName>
</protein>